<protein>
    <submittedName>
        <fullName evidence="2">Uncharacterized protein</fullName>
    </submittedName>
</protein>
<dbReference type="AlphaFoldDB" id="A0AA47EL44"/>
<dbReference type="RefSeq" id="WP_216125218.1">
    <property type="nucleotide sequence ID" value="NZ_CP086239.1"/>
</dbReference>
<evidence type="ECO:0000313" key="2">
    <source>
        <dbReference type="EMBL" id="WAG62233.1"/>
    </source>
</evidence>
<organism evidence="2 3">
    <name type="scientific">Clostridium estertheticum</name>
    <dbReference type="NCBI Taxonomy" id="238834"/>
    <lineage>
        <taxon>Bacteria</taxon>
        <taxon>Bacillati</taxon>
        <taxon>Bacillota</taxon>
        <taxon>Clostridia</taxon>
        <taxon>Eubacteriales</taxon>
        <taxon>Clostridiaceae</taxon>
        <taxon>Clostridium</taxon>
    </lineage>
</organism>
<keyword evidence="1" id="KW-0812">Transmembrane</keyword>
<evidence type="ECO:0000313" key="3">
    <source>
        <dbReference type="Proteomes" id="UP001164733"/>
    </source>
</evidence>
<name>A0AA47EL44_9CLOT</name>
<dbReference type="EMBL" id="CP086239">
    <property type="protein sequence ID" value="WAG62233.1"/>
    <property type="molecule type" value="Genomic_DNA"/>
</dbReference>
<evidence type="ECO:0000256" key="1">
    <source>
        <dbReference type="SAM" id="Phobius"/>
    </source>
</evidence>
<keyword evidence="1" id="KW-0472">Membrane</keyword>
<proteinExistence type="predicted"/>
<accession>A0AA47EL44</accession>
<feature type="transmembrane region" description="Helical" evidence="1">
    <location>
        <begin position="32"/>
        <end position="55"/>
    </location>
</feature>
<sequence>MLILCNTIREVKNTKPLNTVFVKNGLKATASALLTLTLGLSITIGVITLFSNYIAIEFHGIIKELTAIVKTIFSKFYERNLIKKI</sequence>
<reference evidence="2" key="1">
    <citation type="submission" date="2021-11" db="EMBL/GenBank/DDBJ databases">
        <title>Clostridia strains as spoilage organisms.</title>
        <authorList>
            <person name="Wambui J."/>
            <person name="Stevens M.J.A."/>
            <person name="Stephan R."/>
        </authorList>
    </citation>
    <scope>NUCLEOTIDE SEQUENCE</scope>
    <source>
        <strain evidence="2">CF009</strain>
    </source>
</reference>
<keyword evidence="1" id="KW-1133">Transmembrane helix</keyword>
<gene>
    <name evidence="2" type="ORF">LL038_08355</name>
</gene>
<dbReference type="Proteomes" id="UP001164733">
    <property type="component" value="Chromosome"/>
</dbReference>